<evidence type="ECO:0000259" key="2">
    <source>
        <dbReference type="PROSITE" id="PS51903"/>
    </source>
</evidence>
<sequence>MFERFTESARGVVKGAVVRAERAGDPAVTEEHLLLALLDQEGTRSSFAFASLGVAERRASVERGLEQARRRGGMSRADTEALAGLGIDVDAIVGRVEDAHGEGALARRAPVRRGRHRLTPGAKDTLTRTLRVAVGHGDRRIGDEHFLLALAGRPGVVADVLS</sequence>
<dbReference type="RefSeq" id="WP_206969578.1">
    <property type="nucleotide sequence ID" value="NZ_JAFLRJ010000759.1"/>
</dbReference>
<evidence type="ECO:0000256" key="1">
    <source>
        <dbReference type="PROSITE-ProRule" id="PRU01251"/>
    </source>
</evidence>
<dbReference type="SUPFAM" id="SSF81923">
    <property type="entry name" value="Double Clp-N motif"/>
    <property type="match status" value="1"/>
</dbReference>
<organism evidence="3 4">
    <name type="scientific">Streptomyces beijiangensis</name>
    <dbReference type="NCBI Taxonomy" id="163361"/>
    <lineage>
        <taxon>Bacteria</taxon>
        <taxon>Bacillati</taxon>
        <taxon>Actinomycetota</taxon>
        <taxon>Actinomycetes</taxon>
        <taxon>Kitasatosporales</taxon>
        <taxon>Streptomycetaceae</taxon>
        <taxon>Streptomyces</taxon>
    </lineage>
</organism>
<feature type="domain" description="Clp R" evidence="2">
    <location>
        <begin position="2"/>
        <end position="162"/>
    </location>
</feature>
<reference evidence="3" key="1">
    <citation type="submission" date="2021-03" db="EMBL/GenBank/DDBJ databases">
        <title>Streptomyces poriferae sp. nov., a novel marine sponge-derived Actinobacteria species with anti-MRSA activity.</title>
        <authorList>
            <person name="Sandoval-Powers M."/>
            <person name="Kralova S."/>
            <person name="Nguyen G.-S."/>
            <person name="Fawwal D."/>
            <person name="Degnes K."/>
            <person name="Klinkenberg G."/>
            <person name="Sletta H."/>
            <person name="Wentzel A."/>
            <person name="Liles M.R."/>
        </authorList>
    </citation>
    <scope>NUCLEOTIDE SEQUENCE</scope>
    <source>
        <strain evidence="3">DSM 41794</strain>
    </source>
</reference>
<dbReference type="Gene3D" id="1.10.1780.10">
    <property type="entry name" value="Clp, N-terminal domain"/>
    <property type="match status" value="1"/>
</dbReference>
<dbReference type="Pfam" id="PF02861">
    <property type="entry name" value="Clp_N"/>
    <property type="match status" value="2"/>
</dbReference>
<evidence type="ECO:0000313" key="4">
    <source>
        <dbReference type="Proteomes" id="UP000664167"/>
    </source>
</evidence>
<feature type="non-terminal residue" evidence="3">
    <location>
        <position position="162"/>
    </location>
</feature>
<dbReference type="Proteomes" id="UP000664167">
    <property type="component" value="Unassembled WGS sequence"/>
</dbReference>
<protein>
    <submittedName>
        <fullName evidence="3">Peptidase</fullName>
    </submittedName>
</protein>
<accession>A0A939FFZ0</accession>
<dbReference type="EMBL" id="JAFLRJ010000759">
    <property type="protein sequence ID" value="MBO0517679.1"/>
    <property type="molecule type" value="Genomic_DNA"/>
</dbReference>
<keyword evidence="4" id="KW-1185">Reference proteome</keyword>
<dbReference type="PROSITE" id="PS51903">
    <property type="entry name" value="CLP_R"/>
    <property type="match status" value="1"/>
</dbReference>
<dbReference type="InterPro" id="IPR036628">
    <property type="entry name" value="Clp_N_dom_sf"/>
</dbReference>
<comment type="caution">
    <text evidence="3">The sequence shown here is derived from an EMBL/GenBank/DDBJ whole genome shotgun (WGS) entry which is preliminary data.</text>
</comment>
<keyword evidence="1" id="KW-0677">Repeat</keyword>
<proteinExistence type="predicted"/>
<gene>
    <name evidence="3" type="ORF">J0695_38900</name>
</gene>
<dbReference type="InterPro" id="IPR004176">
    <property type="entry name" value="Clp_R_N"/>
</dbReference>
<name>A0A939FFZ0_9ACTN</name>
<dbReference type="AlphaFoldDB" id="A0A939FFZ0"/>
<evidence type="ECO:0000313" key="3">
    <source>
        <dbReference type="EMBL" id="MBO0517679.1"/>
    </source>
</evidence>